<comment type="caution">
    <text evidence="2">The sequence shown here is derived from an EMBL/GenBank/DDBJ whole genome shotgun (WGS) entry which is preliminary data.</text>
</comment>
<feature type="compositionally biased region" description="Polar residues" evidence="1">
    <location>
        <begin position="1"/>
        <end position="13"/>
    </location>
</feature>
<evidence type="ECO:0000313" key="3">
    <source>
        <dbReference type="Proteomes" id="UP000314294"/>
    </source>
</evidence>
<name>A0A4Z2I2J2_9TELE</name>
<feature type="region of interest" description="Disordered" evidence="1">
    <location>
        <begin position="51"/>
        <end position="73"/>
    </location>
</feature>
<dbReference type="Proteomes" id="UP000314294">
    <property type="component" value="Unassembled WGS sequence"/>
</dbReference>
<accession>A0A4Z2I2J2</accession>
<evidence type="ECO:0000256" key="1">
    <source>
        <dbReference type="SAM" id="MobiDB-lite"/>
    </source>
</evidence>
<organism evidence="2 3">
    <name type="scientific">Liparis tanakae</name>
    <name type="common">Tanaka's snailfish</name>
    <dbReference type="NCBI Taxonomy" id="230148"/>
    <lineage>
        <taxon>Eukaryota</taxon>
        <taxon>Metazoa</taxon>
        <taxon>Chordata</taxon>
        <taxon>Craniata</taxon>
        <taxon>Vertebrata</taxon>
        <taxon>Euteleostomi</taxon>
        <taxon>Actinopterygii</taxon>
        <taxon>Neopterygii</taxon>
        <taxon>Teleostei</taxon>
        <taxon>Neoteleostei</taxon>
        <taxon>Acanthomorphata</taxon>
        <taxon>Eupercaria</taxon>
        <taxon>Perciformes</taxon>
        <taxon>Cottioidei</taxon>
        <taxon>Cottales</taxon>
        <taxon>Liparidae</taxon>
        <taxon>Liparis</taxon>
    </lineage>
</organism>
<reference evidence="2 3" key="1">
    <citation type="submission" date="2019-03" db="EMBL/GenBank/DDBJ databases">
        <title>First draft genome of Liparis tanakae, snailfish: a comprehensive survey of snailfish specific genes.</title>
        <authorList>
            <person name="Kim W."/>
            <person name="Song I."/>
            <person name="Jeong J.-H."/>
            <person name="Kim D."/>
            <person name="Kim S."/>
            <person name="Ryu S."/>
            <person name="Song J.Y."/>
            <person name="Lee S.K."/>
        </authorList>
    </citation>
    <scope>NUCLEOTIDE SEQUENCE [LARGE SCALE GENOMIC DNA]</scope>
    <source>
        <tissue evidence="2">Muscle</tissue>
    </source>
</reference>
<gene>
    <name evidence="2" type="ORF">EYF80_017635</name>
</gene>
<dbReference type="AlphaFoldDB" id="A0A4Z2I2J2"/>
<sequence>MTTTLFQMASNPQVRRFSQRRSSHLENLIDSPDPQVPQSCVVPSLAGLPHRQTPFVGLPPPPPIGEGHMDKELGVGKFLPGQRLERDVSVARLKTLQRNGVLACGRKENYK</sequence>
<feature type="region of interest" description="Disordered" evidence="1">
    <location>
        <begin position="1"/>
        <end position="36"/>
    </location>
</feature>
<protein>
    <submittedName>
        <fullName evidence="2">Uncharacterized protein</fullName>
    </submittedName>
</protein>
<proteinExistence type="predicted"/>
<evidence type="ECO:0000313" key="2">
    <source>
        <dbReference type="EMBL" id="TNN72207.1"/>
    </source>
</evidence>
<dbReference type="EMBL" id="SRLO01000141">
    <property type="protein sequence ID" value="TNN72207.1"/>
    <property type="molecule type" value="Genomic_DNA"/>
</dbReference>
<keyword evidence="3" id="KW-1185">Reference proteome</keyword>